<dbReference type="EMBL" id="MU273593">
    <property type="protein sequence ID" value="KAI0031102.1"/>
    <property type="molecule type" value="Genomic_DNA"/>
</dbReference>
<reference evidence="1" key="1">
    <citation type="submission" date="2021-02" db="EMBL/GenBank/DDBJ databases">
        <authorList>
            <consortium name="DOE Joint Genome Institute"/>
            <person name="Ahrendt S."/>
            <person name="Looney B.P."/>
            <person name="Miyauchi S."/>
            <person name="Morin E."/>
            <person name="Drula E."/>
            <person name="Courty P.E."/>
            <person name="Chicoki N."/>
            <person name="Fauchery L."/>
            <person name="Kohler A."/>
            <person name="Kuo A."/>
            <person name="Labutti K."/>
            <person name="Pangilinan J."/>
            <person name="Lipzen A."/>
            <person name="Riley R."/>
            <person name="Andreopoulos W."/>
            <person name="He G."/>
            <person name="Johnson J."/>
            <person name="Barry K.W."/>
            <person name="Grigoriev I.V."/>
            <person name="Nagy L."/>
            <person name="Hibbett D."/>
            <person name="Henrissat B."/>
            <person name="Matheny P.B."/>
            <person name="Labbe J."/>
            <person name="Martin F."/>
        </authorList>
    </citation>
    <scope>NUCLEOTIDE SEQUENCE</scope>
    <source>
        <strain evidence="1">EC-137</strain>
    </source>
</reference>
<sequence length="686" mass="73475">MAHIFPFLFFVLAAPLLPVLAQSSFFPGNVPLAARSAYFNSRLDARDPANTANIWPTFGAPNLKILGWAGYLKVDNTTYRWLGNAVAYNNITVTTPPVVNMVVTPTRTIFTLNAGTQMQFNVTFLSPITPRDFVGYSVPFSYISINAASLDGQTHSVQIYSDISGEWLSGDNSRIMTWSTTSTSPNIIHTSSLQNQQEYTDIVGQANWGTSYYATAAGTGVTYMINSDINCRGLFQSAGKLNNTVMSDPPRAISNSWPVLALSHDLGTISSMSSPVVIAIGFSRSPAVSLTDLSRVSQNRALYYETAYSDMTALVDDFLSNYTQAASAASTLDASLTSAANNAVSGGALADIISLAARQTISGTELTVARGNDGTWNTSDVMLFVREGDQQYNRTQPVELLYASFPMFMTIDPSLGKPLLEPLFRLQSSSLYINNYAATDLSSAYPNVTLANQAHQQGVEQTGNMLIMSYAQALFSGDSSQVETYYGLLRSWADYLVDSSMALGNQITTDPSPVRNETNLAIKGIIGVKAMSAIASALGVSDDAKKYSDAASNLYSRWKAGGALGSSNNLLASFSSLTSSSTGYNLFADKWLNLSVVEADIYGGQTSLISNLLGASTATYGIPINSNTGTTVLASWDMFIASLVNDTSVRRSLVNKVQSFVGSAKQQGNFVWPLVYDGASGSPTSG</sequence>
<reference evidence="1" key="2">
    <citation type="journal article" date="2022" name="New Phytol.">
        <title>Evolutionary transition to the ectomycorrhizal habit in the genomes of a hyperdiverse lineage of mushroom-forming fungi.</title>
        <authorList>
            <person name="Looney B."/>
            <person name="Miyauchi S."/>
            <person name="Morin E."/>
            <person name="Drula E."/>
            <person name="Courty P.E."/>
            <person name="Kohler A."/>
            <person name="Kuo A."/>
            <person name="LaButti K."/>
            <person name="Pangilinan J."/>
            <person name="Lipzen A."/>
            <person name="Riley R."/>
            <person name="Andreopoulos W."/>
            <person name="He G."/>
            <person name="Johnson J."/>
            <person name="Nolan M."/>
            <person name="Tritt A."/>
            <person name="Barry K.W."/>
            <person name="Grigoriev I.V."/>
            <person name="Nagy L.G."/>
            <person name="Hibbett D."/>
            <person name="Henrissat B."/>
            <person name="Matheny P.B."/>
            <person name="Labbe J."/>
            <person name="Martin F.M."/>
        </authorList>
    </citation>
    <scope>NUCLEOTIDE SEQUENCE</scope>
    <source>
        <strain evidence="1">EC-137</strain>
    </source>
</reference>
<feature type="non-terminal residue" evidence="1">
    <location>
        <position position="686"/>
    </location>
</feature>
<proteinExistence type="predicted"/>
<accession>A0ACB8QHH0</accession>
<organism evidence="1 2">
    <name type="scientific">Vararia minispora EC-137</name>
    <dbReference type="NCBI Taxonomy" id="1314806"/>
    <lineage>
        <taxon>Eukaryota</taxon>
        <taxon>Fungi</taxon>
        <taxon>Dikarya</taxon>
        <taxon>Basidiomycota</taxon>
        <taxon>Agaricomycotina</taxon>
        <taxon>Agaricomycetes</taxon>
        <taxon>Russulales</taxon>
        <taxon>Lachnocladiaceae</taxon>
        <taxon>Vararia</taxon>
    </lineage>
</organism>
<protein>
    <submittedName>
        <fullName evidence="1">Uncharacterized protein</fullName>
    </submittedName>
</protein>
<evidence type="ECO:0000313" key="2">
    <source>
        <dbReference type="Proteomes" id="UP000814128"/>
    </source>
</evidence>
<gene>
    <name evidence="1" type="ORF">K488DRAFT_52813</name>
</gene>
<dbReference type="Proteomes" id="UP000814128">
    <property type="component" value="Unassembled WGS sequence"/>
</dbReference>
<comment type="caution">
    <text evidence="1">The sequence shown here is derived from an EMBL/GenBank/DDBJ whole genome shotgun (WGS) entry which is preliminary data.</text>
</comment>
<evidence type="ECO:0000313" key="1">
    <source>
        <dbReference type="EMBL" id="KAI0031102.1"/>
    </source>
</evidence>
<name>A0ACB8QHH0_9AGAM</name>
<keyword evidence="2" id="KW-1185">Reference proteome</keyword>